<evidence type="ECO:0000256" key="1">
    <source>
        <dbReference type="ARBA" id="ARBA00023015"/>
    </source>
</evidence>
<feature type="domain" description="HTH araC/xylS-type" evidence="4">
    <location>
        <begin position="232"/>
        <end position="333"/>
    </location>
</feature>
<evidence type="ECO:0000313" key="6">
    <source>
        <dbReference type="Proteomes" id="UP000648984"/>
    </source>
</evidence>
<proteinExistence type="predicted"/>
<dbReference type="InterPro" id="IPR018060">
    <property type="entry name" value="HTH_AraC"/>
</dbReference>
<dbReference type="PANTHER" id="PTHR46796">
    <property type="entry name" value="HTH-TYPE TRANSCRIPTIONAL ACTIVATOR RHAS-RELATED"/>
    <property type="match status" value="1"/>
</dbReference>
<dbReference type="PROSITE" id="PS00041">
    <property type="entry name" value="HTH_ARAC_FAMILY_1"/>
    <property type="match status" value="1"/>
</dbReference>
<dbReference type="Proteomes" id="UP000648984">
    <property type="component" value="Unassembled WGS sequence"/>
</dbReference>
<organism evidence="5 6">
    <name type="scientific">Aromatoleum diolicum</name>
    <dbReference type="NCBI Taxonomy" id="75796"/>
    <lineage>
        <taxon>Bacteria</taxon>
        <taxon>Pseudomonadati</taxon>
        <taxon>Pseudomonadota</taxon>
        <taxon>Betaproteobacteria</taxon>
        <taxon>Rhodocyclales</taxon>
        <taxon>Rhodocyclaceae</taxon>
        <taxon>Aromatoleum</taxon>
    </lineage>
</organism>
<evidence type="ECO:0000259" key="4">
    <source>
        <dbReference type="PROSITE" id="PS01124"/>
    </source>
</evidence>
<dbReference type="PROSITE" id="PS01124">
    <property type="entry name" value="HTH_ARAC_FAMILY_2"/>
    <property type="match status" value="1"/>
</dbReference>
<dbReference type="EMBL" id="WTVQ01000012">
    <property type="protein sequence ID" value="NMG74962.1"/>
    <property type="molecule type" value="Genomic_DNA"/>
</dbReference>
<evidence type="ECO:0000313" key="5">
    <source>
        <dbReference type="EMBL" id="NMG74962.1"/>
    </source>
</evidence>
<protein>
    <submittedName>
        <fullName evidence="5">Helix-turn-helix domain-containing protein</fullName>
    </submittedName>
</protein>
<dbReference type="InterPro" id="IPR009057">
    <property type="entry name" value="Homeodomain-like_sf"/>
</dbReference>
<evidence type="ECO:0000256" key="3">
    <source>
        <dbReference type="ARBA" id="ARBA00023163"/>
    </source>
</evidence>
<dbReference type="InterPro" id="IPR050204">
    <property type="entry name" value="AraC_XylS_family_regulators"/>
</dbReference>
<comment type="caution">
    <text evidence="5">The sequence shown here is derived from an EMBL/GenBank/DDBJ whole genome shotgun (WGS) entry which is preliminary data.</text>
</comment>
<dbReference type="RefSeq" id="WP_169260107.1">
    <property type="nucleotide sequence ID" value="NZ_WTVQ01000012.1"/>
</dbReference>
<dbReference type="SMART" id="SM00342">
    <property type="entry name" value="HTH_ARAC"/>
    <property type="match status" value="1"/>
</dbReference>
<dbReference type="InterPro" id="IPR018062">
    <property type="entry name" value="HTH_AraC-typ_CS"/>
</dbReference>
<keyword evidence="2" id="KW-0238">DNA-binding</keyword>
<accession>A0ABX1Q9A4</accession>
<sequence length="344" mass="38475">MNASSLAASGATARTVGDDAYSVVHLDTRDADDHASCLQHWNQRYDQLSAGSFSGRFDEFWFGNVQVFRERTNQVIHEIGMSWEGSRTIGVPVAVDGAGWYCGEPCTLDSVITLKGGDELDYRTARSHDIVAVTTDSQAFIDYALHVEHRDIEAEIGKQRIIATTSEQAATLRGFLLTVLASLEATPELLRHPQMRKGLEQAIYGSLIAAIAPREDTPRAATPCRTRQLIVDRAREYMRSHIDEPITVADLCTELEVSRRTLQYSFQDILNLNPVSFLRALRLNGVRRELKKAEPASHQIADIAARWGFWHLSHFAADYKAMFGELPSDTLRQETRSHPVPLIV</sequence>
<keyword evidence="6" id="KW-1185">Reference proteome</keyword>
<gene>
    <name evidence="5" type="ORF">GPA25_09355</name>
</gene>
<dbReference type="SUPFAM" id="SSF46689">
    <property type="entry name" value="Homeodomain-like"/>
    <property type="match status" value="2"/>
</dbReference>
<keyword evidence="3" id="KW-0804">Transcription</keyword>
<dbReference type="Gene3D" id="1.10.10.60">
    <property type="entry name" value="Homeodomain-like"/>
    <property type="match status" value="1"/>
</dbReference>
<name>A0ABX1Q9A4_9RHOO</name>
<dbReference type="PANTHER" id="PTHR46796:SF12">
    <property type="entry name" value="HTH-TYPE DNA-BINDING TRANSCRIPTIONAL ACTIVATOR EUTR"/>
    <property type="match status" value="1"/>
</dbReference>
<dbReference type="Pfam" id="PF12833">
    <property type="entry name" value="HTH_18"/>
    <property type="match status" value="1"/>
</dbReference>
<evidence type="ECO:0000256" key="2">
    <source>
        <dbReference type="ARBA" id="ARBA00023125"/>
    </source>
</evidence>
<reference evidence="5 6" key="1">
    <citation type="submission" date="2019-12" db="EMBL/GenBank/DDBJ databases">
        <title>Comparative genomics gives insights into the taxonomy of the Azoarcus-Aromatoleum group and reveals separate origins of nif in the plant-associated Azoarcus and non-plant-associated Aromatoleum sub-groups.</title>
        <authorList>
            <person name="Lafos M."/>
            <person name="Maluk M."/>
            <person name="Batista M."/>
            <person name="Junghare M."/>
            <person name="Carmona M."/>
            <person name="Faoro H."/>
            <person name="Cruz L.M."/>
            <person name="Battistoni F."/>
            <person name="De Souza E."/>
            <person name="Pedrosa F."/>
            <person name="Chen W.-M."/>
            <person name="Poole P.S."/>
            <person name="Dixon R.A."/>
            <person name="James E.K."/>
        </authorList>
    </citation>
    <scope>NUCLEOTIDE SEQUENCE [LARGE SCALE GENOMIC DNA]</scope>
    <source>
        <strain evidence="5 6">22Lin</strain>
    </source>
</reference>
<keyword evidence="1" id="KW-0805">Transcription regulation</keyword>